<feature type="transmembrane region" description="Helical" evidence="7">
    <location>
        <begin position="226"/>
        <end position="244"/>
    </location>
</feature>
<dbReference type="PANTHER" id="PTHR42718">
    <property type="entry name" value="MAJOR FACILITATOR SUPERFAMILY MULTIDRUG TRANSPORTER MFSC"/>
    <property type="match status" value="1"/>
</dbReference>
<dbReference type="EMBL" id="FNVU01000021">
    <property type="protein sequence ID" value="SEG90048.1"/>
    <property type="molecule type" value="Genomic_DNA"/>
</dbReference>
<accession>A0A1H6DXP1</accession>
<evidence type="ECO:0000256" key="7">
    <source>
        <dbReference type="SAM" id="Phobius"/>
    </source>
</evidence>
<keyword evidence="2 7" id="KW-0812">Transmembrane</keyword>
<dbReference type="SUPFAM" id="SSF103473">
    <property type="entry name" value="MFS general substrate transporter"/>
    <property type="match status" value="1"/>
</dbReference>
<evidence type="ECO:0000256" key="4">
    <source>
        <dbReference type="ARBA" id="ARBA00023136"/>
    </source>
</evidence>
<feature type="transmembrane region" description="Helical" evidence="7">
    <location>
        <begin position="74"/>
        <end position="93"/>
    </location>
</feature>
<dbReference type="GO" id="GO:0022857">
    <property type="term" value="F:transmembrane transporter activity"/>
    <property type="evidence" value="ECO:0007669"/>
    <property type="project" value="InterPro"/>
</dbReference>
<feature type="transmembrane region" description="Helical" evidence="7">
    <location>
        <begin position="290"/>
        <end position="312"/>
    </location>
</feature>
<evidence type="ECO:0000256" key="3">
    <source>
        <dbReference type="ARBA" id="ARBA00022989"/>
    </source>
</evidence>
<dbReference type="Gene3D" id="1.20.1720.10">
    <property type="entry name" value="Multidrug resistance protein D"/>
    <property type="match status" value="1"/>
</dbReference>
<keyword evidence="10" id="KW-1185">Reference proteome</keyword>
<feature type="transmembrane region" description="Helical" evidence="7">
    <location>
        <begin position="352"/>
        <end position="372"/>
    </location>
</feature>
<dbReference type="PROSITE" id="PS50850">
    <property type="entry name" value="MFS"/>
    <property type="match status" value="1"/>
</dbReference>
<name>A0A1H6DXP1_9ACTN</name>
<dbReference type="InterPro" id="IPR011701">
    <property type="entry name" value="MFS"/>
</dbReference>
<evidence type="ECO:0000256" key="2">
    <source>
        <dbReference type="ARBA" id="ARBA00022692"/>
    </source>
</evidence>
<feature type="domain" description="Major facilitator superfamily (MFS) profile" evidence="8">
    <location>
        <begin position="39"/>
        <end position="483"/>
    </location>
</feature>
<feature type="transmembrane region" description="Helical" evidence="7">
    <location>
        <begin position="195"/>
        <end position="214"/>
    </location>
</feature>
<dbReference type="GO" id="GO:0005886">
    <property type="term" value="C:plasma membrane"/>
    <property type="evidence" value="ECO:0007669"/>
    <property type="project" value="UniProtKB-SubCell"/>
</dbReference>
<sequence>MDVQAARGSGTPPLNPPPESRGGPDPDADPGPGPGARATLLAVGIGTLVTLMAFTAPATTLAATAGGLHAGPVAQTWMFTGTPVGLAALLLIMGSTADARGRRRVFRAGAVLLVLASVLSAAAPDTALFLTGRILQGAGSAAVLAAGLGLIAHTHPAGPHRVRALGWFGAVLGAGIALGPCYAASLTQVWGWRSLYWGLAALAAVAAMLTAAVPESRAGRARTLDLTGALVLGAGIACLVAAFGEGRSGWVRTAVVAPLVAGLALLVLFGGVERRVREPMLDPALWRSPAFLAASAGAFATGLAVVGLFSYLPTELELVLGMTPLAASLLFIVWAGVSAATALFARHLAGRIGAATQVAAGLLLSGAGQAGLYGMRAGGSWGHLVPGLAVAGVGGGVLNAALARLAVSSVAADRSAMGSGANNTARYVGSALGLALTVSVASAAHGPTPAVALAAGANHGFVAAAGICVVGAAVVLRLGRERGVA</sequence>
<dbReference type="Pfam" id="PF07690">
    <property type="entry name" value="MFS_1"/>
    <property type="match status" value="1"/>
</dbReference>
<comment type="subcellular location">
    <subcellularLocation>
        <location evidence="1">Cell membrane</location>
        <topology evidence="1">Multi-pass membrane protein</topology>
    </subcellularLocation>
</comment>
<feature type="transmembrane region" description="Helical" evidence="7">
    <location>
        <begin position="40"/>
        <end position="62"/>
    </location>
</feature>
<feature type="transmembrane region" description="Helical" evidence="7">
    <location>
        <begin position="427"/>
        <end position="444"/>
    </location>
</feature>
<reference evidence="9 10" key="1">
    <citation type="submission" date="2016-10" db="EMBL/GenBank/DDBJ databases">
        <authorList>
            <person name="de Groot N.N."/>
        </authorList>
    </citation>
    <scope>NUCLEOTIDE SEQUENCE [LARGE SCALE GENOMIC DNA]</scope>
    <source>
        <strain evidence="9 10">CGMCC 4.2023</strain>
    </source>
</reference>
<keyword evidence="4 7" id="KW-0472">Membrane</keyword>
<dbReference type="InterPro" id="IPR036259">
    <property type="entry name" value="MFS_trans_sf"/>
</dbReference>
<dbReference type="InterPro" id="IPR020846">
    <property type="entry name" value="MFS_dom"/>
</dbReference>
<feature type="transmembrane region" description="Helical" evidence="7">
    <location>
        <begin position="324"/>
        <end position="345"/>
    </location>
</feature>
<feature type="transmembrane region" description="Helical" evidence="7">
    <location>
        <begin position="134"/>
        <end position="152"/>
    </location>
</feature>
<proteinExistence type="predicted"/>
<evidence type="ECO:0000256" key="6">
    <source>
        <dbReference type="SAM" id="MobiDB-lite"/>
    </source>
</evidence>
<keyword evidence="3 7" id="KW-1133">Transmembrane helix</keyword>
<feature type="transmembrane region" description="Helical" evidence="7">
    <location>
        <begin position="450"/>
        <end position="476"/>
    </location>
</feature>
<evidence type="ECO:0000256" key="1">
    <source>
        <dbReference type="ARBA" id="ARBA00004651"/>
    </source>
</evidence>
<feature type="transmembrane region" description="Helical" evidence="7">
    <location>
        <begin position="105"/>
        <end position="122"/>
    </location>
</feature>
<dbReference type="CDD" id="cd17321">
    <property type="entry name" value="MFS_MMR_MDR_like"/>
    <property type="match status" value="1"/>
</dbReference>
<evidence type="ECO:0000313" key="10">
    <source>
        <dbReference type="Proteomes" id="UP000236754"/>
    </source>
</evidence>
<feature type="region of interest" description="Disordered" evidence="6">
    <location>
        <begin position="1"/>
        <end position="35"/>
    </location>
</feature>
<feature type="transmembrane region" description="Helical" evidence="7">
    <location>
        <begin position="164"/>
        <end position="189"/>
    </location>
</feature>
<organism evidence="9 10">
    <name type="scientific">Actinacidiphila yanglinensis</name>
    <dbReference type="NCBI Taxonomy" id="310779"/>
    <lineage>
        <taxon>Bacteria</taxon>
        <taxon>Bacillati</taxon>
        <taxon>Actinomycetota</taxon>
        <taxon>Actinomycetes</taxon>
        <taxon>Kitasatosporales</taxon>
        <taxon>Streptomycetaceae</taxon>
        <taxon>Actinacidiphila</taxon>
    </lineage>
</organism>
<dbReference type="GO" id="GO:0046677">
    <property type="term" value="P:response to antibiotic"/>
    <property type="evidence" value="ECO:0007669"/>
    <property type="project" value="UniProtKB-KW"/>
</dbReference>
<evidence type="ECO:0000256" key="5">
    <source>
        <dbReference type="ARBA" id="ARBA00023251"/>
    </source>
</evidence>
<gene>
    <name evidence="9" type="ORF">SAMN05216223_12165</name>
</gene>
<evidence type="ECO:0000313" key="9">
    <source>
        <dbReference type="EMBL" id="SEG90048.1"/>
    </source>
</evidence>
<dbReference type="OrthoDB" id="4867914at2"/>
<feature type="transmembrane region" description="Helical" evidence="7">
    <location>
        <begin position="384"/>
        <end position="407"/>
    </location>
</feature>
<feature type="transmembrane region" description="Helical" evidence="7">
    <location>
        <begin position="250"/>
        <end position="269"/>
    </location>
</feature>
<keyword evidence="5" id="KW-0046">Antibiotic resistance</keyword>
<dbReference type="PANTHER" id="PTHR42718:SF49">
    <property type="entry name" value="EXPORT PROTEIN"/>
    <property type="match status" value="1"/>
</dbReference>
<dbReference type="Gene3D" id="1.20.1250.20">
    <property type="entry name" value="MFS general substrate transporter like domains"/>
    <property type="match status" value="1"/>
</dbReference>
<evidence type="ECO:0000259" key="8">
    <source>
        <dbReference type="PROSITE" id="PS50850"/>
    </source>
</evidence>
<dbReference type="Proteomes" id="UP000236754">
    <property type="component" value="Unassembled WGS sequence"/>
</dbReference>
<dbReference type="AlphaFoldDB" id="A0A1H6DXP1"/>
<protein>
    <submittedName>
        <fullName evidence="9">Major Facilitator Superfamily protein</fullName>
    </submittedName>
</protein>